<dbReference type="EMBL" id="GIFC01004890">
    <property type="protein sequence ID" value="MXU86973.1"/>
    <property type="molecule type" value="Transcribed_RNA"/>
</dbReference>
<reference evidence="2" key="1">
    <citation type="submission" date="2019-12" db="EMBL/GenBank/DDBJ databases">
        <title>An insight into the sialome of adult female Ixodes ricinus ticks feeding for 6 days.</title>
        <authorList>
            <person name="Perner J."/>
            <person name="Ribeiro J.M.C."/>
        </authorList>
    </citation>
    <scope>NUCLEOTIDE SEQUENCE</scope>
    <source>
        <strain evidence="2">Semi-engorged</strain>
        <tissue evidence="2">Salivary glands</tissue>
    </source>
</reference>
<proteinExistence type="predicted"/>
<organism evidence="2">
    <name type="scientific">Ixodes ricinus</name>
    <name type="common">Common tick</name>
    <name type="synonym">Acarus ricinus</name>
    <dbReference type="NCBI Taxonomy" id="34613"/>
    <lineage>
        <taxon>Eukaryota</taxon>
        <taxon>Metazoa</taxon>
        <taxon>Ecdysozoa</taxon>
        <taxon>Arthropoda</taxon>
        <taxon>Chelicerata</taxon>
        <taxon>Arachnida</taxon>
        <taxon>Acari</taxon>
        <taxon>Parasitiformes</taxon>
        <taxon>Ixodida</taxon>
        <taxon>Ixodoidea</taxon>
        <taxon>Ixodidae</taxon>
        <taxon>Ixodinae</taxon>
        <taxon>Ixodes</taxon>
    </lineage>
</organism>
<feature type="compositionally biased region" description="Polar residues" evidence="1">
    <location>
        <begin position="74"/>
        <end position="84"/>
    </location>
</feature>
<feature type="compositionally biased region" description="Basic and acidic residues" evidence="1">
    <location>
        <begin position="85"/>
        <end position="94"/>
    </location>
</feature>
<accession>A0A6B0UHL7</accession>
<sequence>MGASGRVPVWTALAASARARQLPLDPSSQITAHNSVPPSTQRPTDAKNAVGRGRAKLTTKAREGNLPRPVFKGGQSSSPPASTQHSRERQTSHV</sequence>
<evidence type="ECO:0000256" key="1">
    <source>
        <dbReference type="SAM" id="MobiDB-lite"/>
    </source>
</evidence>
<feature type="compositionally biased region" description="Polar residues" evidence="1">
    <location>
        <begin position="26"/>
        <end position="43"/>
    </location>
</feature>
<dbReference type="AlphaFoldDB" id="A0A6B0UHL7"/>
<name>A0A6B0UHL7_IXORI</name>
<feature type="region of interest" description="Disordered" evidence="1">
    <location>
        <begin position="23"/>
        <end position="94"/>
    </location>
</feature>
<evidence type="ECO:0000313" key="2">
    <source>
        <dbReference type="EMBL" id="MXU86973.1"/>
    </source>
</evidence>
<protein>
    <submittedName>
        <fullName evidence="2">Putative secreted protein</fullName>
    </submittedName>
</protein>